<organism evidence="3 4">
    <name type="scientific">Paractinoplanes rhizophilus</name>
    <dbReference type="NCBI Taxonomy" id="1416877"/>
    <lineage>
        <taxon>Bacteria</taxon>
        <taxon>Bacillati</taxon>
        <taxon>Actinomycetota</taxon>
        <taxon>Actinomycetes</taxon>
        <taxon>Micromonosporales</taxon>
        <taxon>Micromonosporaceae</taxon>
        <taxon>Paractinoplanes</taxon>
    </lineage>
</organism>
<protein>
    <submittedName>
        <fullName evidence="3">Uncharacterized protein</fullName>
    </submittedName>
</protein>
<keyword evidence="2" id="KW-0472">Membrane</keyword>
<evidence type="ECO:0000256" key="2">
    <source>
        <dbReference type="SAM" id="Phobius"/>
    </source>
</evidence>
<dbReference type="EMBL" id="JBHTBJ010000001">
    <property type="protein sequence ID" value="MFC7272667.1"/>
    <property type="molecule type" value="Genomic_DNA"/>
</dbReference>
<feature type="transmembrane region" description="Helical" evidence="2">
    <location>
        <begin position="293"/>
        <end position="311"/>
    </location>
</feature>
<feature type="transmembrane region" description="Helical" evidence="2">
    <location>
        <begin position="103"/>
        <end position="122"/>
    </location>
</feature>
<reference evidence="4" key="1">
    <citation type="journal article" date="2019" name="Int. J. Syst. Evol. Microbiol.">
        <title>The Global Catalogue of Microorganisms (GCM) 10K type strain sequencing project: providing services to taxonomists for standard genome sequencing and annotation.</title>
        <authorList>
            <consortium name="The Broad Institute Genomics Platform"/>
            <consortium name="The Broad Institute Genome Sequencing Center for Infectious Disease"/>
            <person name="Wu L."/>
            <person name="Ma J."/>
        </authorList>
    </citation>
    <scope>NUCLEOTIDE SEQUENCE [LARGE SCALE GENOMIC DNA]</scope>
    <source>
        <strain evidence="4">XZYJT-10</strain>
    </source>
</reference>
<dbReference type="Proteomes" id="UP001596548">
    <property type="component" value="Unassembled WGS sequence"/>
</dbReference>
<feature type="transmembrane region" description="Helical" evidence="2">
    <location>
        <begin position="32"/>
        <end position="52"/>
    </location>
</feature>
<gene>
    <name evidence="3" type="ORF">ACFQS1_01635</name>
</gene>
<comment type="caution">
    <text evidence="3">The sequence shown here is derived from an EMBL/GenBank/DDBJ whole genome shotgun (WGS) entry which is preliminary data.</text>
</comment>
<keyword evidence="4" id="KW-1185">Reference proteome</keyword>
<evidence type="ECO:0000313" key="4">
    <source>
        <dbReference type="Proteomes" id="UP001596548"/>
    </source>
</evidence>
<keyword evidence="2" id="KW-1133">Transmembrane helix</keyword>
<accession>A0ABW2HHH4</accession>
<name>A0ABW2HHH4_9ACTN</name>
<feature type="transmembrane region" description="Helical" evidence="2">
    <location>
        <begin position="432"/>
        <end position="451"/>
    </location>
</feature>
<feature type="transmembrane region" description="Helical" evidence="2">
    <location>
        <begin position="323"/>
        <end position="342"/>
    </location>
</feature>
<dbReference type="RefSeq" id="WP_378964057.1">
    <property type="nucleotide sequence ID" value="NZ_JBHTBJ010000001.1"/>
</dbReference>
<evidence type="ECO:0000313" key="3">
    <source>
        <dbReference type="EMBL" id="MFC7272667.1"/>
    </source>
</evidence>
<proteinExistence type="predicted"/>
<evidence type="ECO:0000256" key="1">
    <source>
        <dbReference type="SAM" id="MobiDB-lite"/>
    </source>
</evidence>
<feature type="region of interest" description="Disordered" evidence="1">
    <location>
        <begin position="400"/>
        <end position="419"/>
    </location>
</feature>
<feature type="transmembrane region" description="Helical" evidence="2">
    <location>
        <begin position="73"/>
        <end position="91"/>
    </location>
</feature>
<sequence>MTAAFPDGPADLLVPLAHGVGRSADLPLPLDLVLQAGAATVVISFLASALLWRRPVLTHPRERHPRPTWWRRPLRLLVLALALYLTAAALVGPREHNPAAHALFVWLWVGLIPVSVLFGPVWRALNPIRTLAELLHIGTREPAHAPDRAPARVPGPAPATTVLSDPAPPAAQSWVAGAGLLAFVWLELVALGRADPVVLGLCVAGYAGVQLALVARHGAQWPARGDFLEVYSDLAGRLSPLRWRPPLSGLTADHPAGAGRAAFLAIWWGSTIFDSASGSPAWAGFVQRSGVPLLWSTAGLLAVCGIVFAAVRWLPGRLDVTNSLIPIAVGYTLAHYLTLLLVEGPRGALLLVQQWGLAHGATWDVVPDPHVISVLQVTLILGGHALGVLAAHDMALAGNPGRPPSRSVSTPGPRLAPAPPSTQTLAVLAEELPVVLFMILCTWAGLFLLFVR</sequence>
<keyword evidence="2" id="KW-0812">Transmembrane</keyword>